<dbReference type="Proteomes" id="UP001348817">
    <property type="component" value="Chromosome"/>
</dbReference>
<evidence type="ECO:0000313" key="1">
    <source>
        <dbReference type="EMBL" id="BDD10280.1"/>
    </source>
</evidence>
<evidence type="ECO:0000313" key="2">
    <source>
        <dbReference type="Proteomes" id="UP001348817"/>
    </source>
</evidence>
<accession>A0AAU9CLU0</accession>
<gene>
    <name evidence="1" type="ORF">FUAX_27120</name>
</gene>
<name>A0AAU9CLU0_9BACT</name>
<sequence>MAKKISGLLSNSQQSSNVFDMIKPHISCFLNNKSTYKAFNAPYDFYFIRLLLNLGQTLPLNPFLNLDIT</sequence>
<reference evidence="1 2" key="1">
    <citation type="submission" date="2021-12" db="EMBL/GenBank/DDBJ databases">
        <title>Genome sequencing of bacteria with rrn-lacking chromosome and rrn-plasmid.</title>
        <authorList>
            <person name="Anda M."/>
            <person name="Iwasaki W."/>
        </authorList>
    </citation>
    <scope>NUCLEOTIDE SEQUENCE [LARGE SCALE GENOMIC DNA]</scope>
    <source>
        <strain evidence="1 2">DSM 100852</strain>
    </source>
</reference>
<proteinExistence type="predicted"/>
<organism evidence="1 2">
    <name type="scientific">Fulvitalea axinellae</name>
    <dbReference type="NCBI Taxonomy" id="1182444"/>
    <lineage>
        <taxon>Bacteria</taxon>
        <taxon>Pseudomonadati</taxon>
        <taxon>Bacteroidota</taxon>
        <taxon>Cytophagia</taxon>
        <taxon>Cytophagales</taxon>
        <taxon>Persicobacteraceae</taxon>
        <taxon>Fulvitalea</taxon>
    </lineage>
</organism>
<keyword evidence="2" id="KW-1185">Reference proteome</keyword>
<dbReference type="KEGG" id="fax:FUAX_27120"/>
<protein>
    <submittedName>
        <fullName evidence="1">Uncharacterized protein</fullName>
    </submittedName>
</protein>
<dbReference type="AlphaFoldDB" id="A0AAU9CLU0"/>
<dbReference type="EMBL" id="AP025314">
    <property type="protein sequence ID" value="BDD10280.1"/>
    <property type="molecule type" value="Genomic_DNA"/>
</dbReference>